<proteinExistence type="predicted"/>
<dbReference type="Proteomes" id="UP000051952">
    <property type="component" value="Unassembled WGS sequence"/>
</dbReference>
<feature type="region of interest" description="Disordered" evidence="2">
    <location>
        <begin position="33"/>
        <end position="61"/>
    </location>
</feature>
<dbReference type="EMBL" id="CYKH01002251">
    <property type="protein sequence ID" value="CUG94465.1"/>
    <property type="molecule type" value="Genomic_DNA"/>
</dbReference>
<evidence type="ECO:0000256" key="1">
    <source>
        <dbReference type="SAM" id="Coils"/>
    </source>
</evidence>
<keyword evidence="1" id="KW-0175">Coiled coil</keyword>
<gene>
    <name evidence="3" type="ORF">BSAL_48310</name>
</gene>
<feature type="coiled-coil region" evidence="1">
    <location>
        <begin position="142"/>
        <end position="169"/>
    </location>
</feature>
<dbReference type="VEuPathDB" id="TriTrypDB:BSAL_48310"/>
<feature type="compositionally biased region" description="Polar residues" evidence="2">
    <location>
        <begin position="47"/>
        <end position="58"/>
    </location>
</feature>
<evidence type="ECO:0000313" key="3">
    <source>
        <dbReference type="EMBL" id="CUG94465.1"/>
    </source>
</evidence>
<name>A0A0S4JW51_BODSA</name>
<organism evidence="3 4">
    <name type="scientific">Bodo saltans</name>
    <name type="common">Flagellated protozoan</name>
    <dbReference type="NCBI Taxonomy" id="75058"/>
    <lineage>
        <taxon>Eukaryota</taxon>
        <taxon>Discoba</taxon>
        <taxon>Euglenozoa</taxon>
        <taxon>Kinetoplastea</taxon>
        <taxon>Metakinetoplastina</taxon>
        <taxon>Eubodonida</taxon>
        <taxon>Bodonidae</taxon>
        <taxon>Bodo</taxon>
    </lineage>
</organism>
<reference evidence="4" key="1">
    <citation type="submission" date="2015-09" db="EMBL/GenBank/DDBJ databases">
        <authorList>
            <consortium name="Pathogen Informatics"/>
        </authorList>
    </citation>
    <scope>NUCLEOTIDE SEQUENCE [LARGE SCALE GENOMIC DNA]</scope>
    <source>
        <strain evidence="4">Lake Konstanz</strain>
    </source>
</reference>
<accession>A0A0S4JW51</accession>
<evidence type="ECO:0000256" key="2">
    <source>
        <dbReference type="SAM" id="MobiDB-lite"/>
    </source>
</evidence>
<protein>
    <submittedName>
        <fullName evidence="3">Uncharacterized protein</fullName>
    </submittedName>
</protein>
<evidence type="ECO:0000313" key="4">
    <source>
        <dbReference type="Proteomes" id="UP000051952"/>
    </source>
</evidence>
<keyword evidence="4" id="KW-1185">Reference proteome</keyword>
<dbReference type="AlphaFoldDB" id="A0A0S4JW51"/>
<sequence length="170" mass="18712">MADQSSSLVGASPPIPGYIRDYVSTSLSLATSAHHKRQREDDAPLTLGTSGDLSQQRNAVPPHTFHNTELFTMLDEVMAAYRSVLDVLARGGVASNDDNNDEAEARRVHEVRAESADWAAKVAVLQHGIRSKGAVCVKRSIRDRLQEEIAEKMRAIRKMESTIDTAQQMI</sequence>